<dbReference type="NCBIfam" id="NF043067">
    <property type="entry name" value="AAC_6p_group_E"/>
    <property type="match status" value="1"/>
</dbReference>
<dbReference type="PIRSF" id="PIRSF000452">
    <property type="entry name" value="6-N-acetyltransf"/>
    <property type="match status" value="1"/>
</dbReference>
<evidence type="ECO:0000256" key="4">
    <source>
        <dbReference type="ARBA" id="ARBA00022679"/>
    </source>
</evidence>
<comment type="subunit">
    <text evidence="1">Homodimer.</text>
</comment>
<accession>A0A4U8S9C8</accession>
<evidence type="ECO:0000256" key="1">
    <source>
        <dbReference type="ARBA" id="ARBA00011738"/>
    </source>
</evidence>
<keyword evidence="4 10" id="KW-0808">Transferase</keyword>
<dbReference type="Proteomes" id="UP000029878">
    <property type="component" value="Unassembled WGS sequence"/>
</dbReference>
<comment type="caution">
    <text evidence="10">The sequence shown here is derived from an EMBL/GenBank/DDBJ whole genome shotgun (WGS) entry which is preliminary data.</text>
</comment>
<evidence type="ECO:0000313" key="11">
    <source>
        <dbReference type="Proteomes" id="UP000029878"/>
    </source>
</evidence>
<dbReference type="OrthoDB" id="118633at2"/>
<proteinExistence type="predicted"/>
<dbReference type="PANTHER" id="PTHR43259:SF1">
    <property type="entry name" value="N-ACETYLTRANSFERASE DOMAIN-CONTAINING PROTEIN"/>
    <property type="match status" value="1"/>
</dbReference>
<protein>
    <recommendedName>
        <fullName evidence="3">Aminoglycoside N(6')-acetyltransferase type 1</fullName>
        <ecNumber evidence="2">2.3.1.82</ecNumber>
    </recommendedName>
    <alternativeName>
        <fullName evidence="7">Aminoglycoside resistance protein</fullName>
    </alternativeName>
</protein>
<name>A0A4U8S9C8_9HELI</name>
<organism evidence="10 11">
    <name type="scientific">Helicobacter trogontum</name>
    <dbReference type="NCBI Taxonomy" id="50960"/>
    <lineage>
        <taxon>Bacteria</taxon>
        <taxon>Pseudomonadati</taxon>
        <taxon>Campylobacterota</taxon>
        <taxon>Epsilonproteobacteria</taxon>
        <taxon>Campylobacterales</taxon>
        <taxon>Helicobacteraceae</taxon>
        <taxon>Helicobacter</taxon>
    </lineage>
</organism>
<dbReference type="CDD" id="cd04301">
    <property type="entry name" value="NAT_SF"/>
    <property type="match status" value="1"/>
</dbReference>
<dbReference type="InterPro" id="IPR024170">
    <property type="entry name" value="Aminoglycoside_N6-AcTrfrase"/>
</dbReference>
<dbReference type="PANTHER" id="PTHR43259">
    <property type="entry name" value="SPT10P"/>
    <property type="match status" value="1"/>
</dbReference>
<sequence length="144" mass="16749">MIIKATKKEVGTISKLALLLWQKHNIEELEQEFLEILDSKNSAIFLKYIDENIVGFAYVNLRNDYVEGSLRSPVGYLEGIFIKENFRKRGFAKELLEFCEKWAKEQGANEFASDCELDNQKSFSFHRALGFSEVNRIICFIKKL</sequence>
<dbReference type="EC" id="2.3.1.82" evidence="2"/>
<dbReference type="InterPro" id="IPR016181">
    <property type="entry name" value="Acyl_CoA_acyltransferase"/>
</dbReference>
<feature type="domain" description="N-acetyltransferase" evidence="9">
    <location>
        <begin position="1"/>
        <end position="144"/>
    </location>
</feature>
<reference evidence="10 11" key="1">
    <citation type="journal article" date="2014" name="Genome Announc.">
        <title>Draft genome sequences of eight enterohepatic helicobacter species isolated from both laboratory and wild rodents.</title>
        <authorList>
            <person name="Sheh A."/>
            <person name="Shen Z."/>
            <person name="Fox J.G."/>
        </authorList>
    </citation>
    <scope>NUCLEOTIDE SEQUENCE [LARGE SCALE GENOMIC DNA]</scope>
    <source>
        <strain evidence="10 11">ATCC 700114</strain>
    </source>
</reference>
<dbReference type="EMBL" id="JRPL02000019">
    <property type="protein sequence ID" value="TLD82551.1"/>
    <property type="molecule type" value="Genomic_DNA"/>
</dbReference>
<dbReference type="PROSITE" id="PS51186">
    <property type="entry name" value="GNAT"/>
    <property type="match status" value="1"/>
</dbReference>
<dbReference type="GO" id="GO:0046677">
    <property type="term" value="P:response to antibiotic"/>
    <property type="evidence" value="ECO:0007669"/>
    <property type="project" value="UniProtKB-KW"/>
</dbReference>
<dbReference type="Pfam" id="PF00583">
    <property type="entry name" value="Acetyltransf_1"/>
    <property type="match status" value="1"/>
</dbReference>
<comment type="catalytic activity">
    <reaction evidence="8">
        <text>kanamycin B + acetyl-CoA = N(6')-acetylkanamycin B + CoA + H(+)</text>
        <dbReference type="Rhea" id="RHEA:16449"/>
        <dbReference type="ChEBI" id="CHEBI:15378"/>
        <dbReference type="ChEBI" id="CHEBI:57287"/>
        <dbReference type="ChEBI" id="CHEBI:57288"/>
        <dbReference type="ChEBI" id="CHEBI:58390"/>
        <dbReference type="ChEBI" id="CHEBI:58549"/>
        <dbReference type="EC" id="2.3.1.82"/>
    </reaction>
</comment>
<evidence type="ECO:0000256" key="2">
    <source>
        <dbReference type="ARBA" id="ARBA00012888"/>
    </source>
</evidence>
<evidence type="ECO:0000259" key="9">
    <source>
        <dbReference type="PROSITE" id="PS51186"/>
    </source>
</evidence>
<keyword evidence="5" id="KW-0046">Antibiotic resistance</keyword>
<evidence type="ECO:0000256" key="3">
    <source>
        <dbReference type="ARBA" id="ARBA00017677"/>
    </source>
</evidence>
<evidence type="ECO:0000256" key="5">
    <source>
        <dbReference type="ARBA" id="ARBA00023251"/>
    </source>
</evidence>
<dbReference type="SUPFAM" id="SSF55729">
    <property type="entry name" value="Acyl-CoA N-acyltransferases (Nat)"/>
    <property type="match status" value="1"/>
</dbReference>
<keyword evidence="6" id="KW-0012">Acyltransferase</keyword>
<dbReference type="GO" id="GO:0047663">
    <property type="term" value="F:aminoglycoside 6'-N-acetyltransferase activity"/>
    <property type="evidence" value="ECO:0007669"/>
    <property type="project" value="UniProtKB-EC"/>
</dbReference>
<evidence type="ECO:0000256" key="7">
    <source>
        <dbReference type="ARBA" id="ARBA00029660"/>
    </source>
</evidence>
<evidence type="ECO:0000256" key="8">
    <source>
        <dbReference type="ARBA" id="ARBA00048923"/>
    </source>
</evidence>
<gene>
    <name evidence="10" type="ORF">LS81_007645</name>
</gene>
<dbReference type="AlphaFoldDB" id="A0A4U8S9C8"/>
<dbReference type="InterPro" id="IPR000182">
    <property type="entry name" value="GNAT_dom"/>
</dbReference>
<evidence type="ECO:0000256" key="6">
    <source>
        <dbReference type="ARBA" id="ARBA00023315"/>
    </source>
</evidence>
<dbReference type="RefSeq" id="WP_034346642.1">
    <property type="nucleotide sequence ID" value="NZ_FZNG01000032.1"/>
</dbReference>
<evidence type="ECO:0000313" key="10">
    <source>
        <dbReference type="EMBL" id="TLD82551.1"/>
    </source>
</evidence>
<dbReference type="InterPro" id="IPR052829">
    <property type="entry name" value="N-acetyltransferase_domain"/>
</dbReference>
<dbReference type="Gene3D" id="3.40.630.30">
    <property type="match status" value="1"/>
</dbReference>